<reference evidence="3 4" key="1">
    <citation type="submission" date="2022-11" db="UniProtKB">
        <authorList>
            <consortium name="WormBaseParasite"/>
        </authorList>
    </citation>
    <scope>IDENTIFICATION</scope>
</reference>
<organism evidence="2 4">
    <name type="scientific">Parascaris univalens</name>
    <name type="common">Nematode worm</name>
    <dbReference type="NCBI Taxonomy" id="6257"/>
    <lineage>
        <taxon>Eukaryota</taxon>
        <taxon>Metazoa</taxon>
        <taxon>Ecdysozoa</taxon>
        <taxon>Nematoda</taxon>
        <taxon>Chromadorea</taxon>
        <taxon>Rhabditida</taxon>
        <taxon>Spirurina</taxon>
        <taxon>Ascaridomorpha</taxon>
        <taxon>Ascaridoidea</taxon>
        <taxon>Ascarididae</taxon>
        <taxon>Parascaris</taxon>
    </lineage>
</organism>
<feature type="compositionally biased region" description="Polar residues" evidence="1">
    <location>
        <begin position="262"/>
        <end position="277"/>
    </location>
</feature>
<sequence>MHYFSDFLMKTAQAKSGTTTSFRDQLQKQGNTLENDDGVSIEDVEMKVFTSSFCRNRGKIDNEVRKSPSSSLSSLIESTDNSVHSLGYRAVSPRRQNRMRLEMLRHRTGSAALFRKESRVQTIDDTFPHSGVERNLNLSTGKSSFGHYSGIGATTNAATSFPHHLSVTPLTDSINEGKNTLSFGIPEVLAESVQREFTAPIDKISNRSEGDGSPVKIPEIAVSNSYSPPSLIQRSEILMDLDESVSRLSQYRPVELAESASKSSMVSMKPMGTSNDIGQRRSEQVAEQSRASKIATVHELMRSVGRALGDKAGGTAALFERSFGKDDSRLAKWKSNAQENTSEEG</sequence>
<protein>
    <submittedName>
        <fullName evidence="3 4">Ovule protein</fullName>
    </submittedName>
</protein>
<evidence type="ECO:0000313" key="2">
    <source>
        <dbReference type="Proteomes" id="UP000887569"/>
    </source>
</evidence>
<dbReference type="WBParaSite" id="PgE008_g002_t03">
    <property type="protein sequence ID" value="PgE008_g002_t03"/>
    <property type="gene ID" value="PgE008_g002"/>
</dbReference>
<name>A0A914ZYY6_PARUN</name>
<accession>A0A914ZYY6</accession>
<keyword evidence="2" id="KW-1185">Reference proteome</keyword>
<evidence type="ECO:0000313" key="3">
    <source>
        <dbReference type="WBParaSite" id="PgE008_g002_t03"/>
    </source>
</evidence>
<dbReference type="Proteomes" id="UP000887569">
    <property type="component" value="Unplaced"/>
</dbReference>
<feature type="region of interest" description="Disordered" evidence="1">
    <location>
        <begin position="262"/>
        <end position="289"/>
    </location>
</feature>
<evidence type="ECO:0000256" key="1">
    <source>
        <dbReference type="SAM" id="MobiDB-lite"/>
    </source>
</evidence>
<dbReference type="WBParaSite" id="PgE008_g002_t04">
    <property type="protein sequence ID" value="PgE008_g002_t04"/>
    <property type="gene ID" value="PgE008_g002"/>
</dbReference>
<evidence type="ECO:0000313" key="4">
    <source>
        <dbReference type="WBParaSite" id="PgE008_g002_t04"/>
    </source>
</evidence>
<proteinExistence type="predicted"/>
<dbReference type="AlphaFoldDB" id="A0A914ZYY6"/>